<evidence type="ECO:0000256" key="3">
    <source>
        <dbReference type="ARBA" id="ARBA00022519"/>
    </source>
</evidence>
<feature type="transmembrane region" description="Helical" evidence="7">
    <location>
        <begin position="276"/>
        <end position="295"/>
    </location>
</feature>
<dbReference type="InterPro" id="IPR004681">
    <property type="entry name" value="TRAP_DctM"/>
</dbReference>
<evidence type="ECO:0000256" key="2">
    <source>
        <dbReference type="ARBA" id="ARBA00022475"/>
    </source>
</evidence>
<dbReference type="PANTHER" id="PTHR33362">
    <property type="entry name" value="SIALIC ACID TRAP TRANSPORTER PERMEASE PROTEIN SIAT-RELATED"/>
    <property type="match status" value="1"/>
</dbReference>
<comment type="subcellular location">
    <subcellularLocation>
        <location evidence="1 7">Cell inner membrane</location>
        <topology evidence="1 7">Multi-pass membrane protein</topology>
    </subcellularLocation>
</comment>
<dbReference type="PIRSF" id="PIRSF006066">
    <property type="entry name" value="HI0050"/>
    <property type="match status" value="1"/>
</dbReference>
<accession>A0AAW8EAA1</accession>
<keyword evidence="7" id="KW-0813">Transport</keyword>
<feature type="transmembrane region" description="Helical" evidence="7">
    <location>
        <begin position="355"/>
        <end position="375"/>
    </location>
</feature>
<keyword evidence="3 7" id="KW-0997">Cell inner membrane</keyword>
<reference evidence="9" key="1">
    <citation type="submission" date="2023-07" db="EMBL/GenBank/DDBJ databases">
        <title>Sorghum-associated microbial communities from plants grown in Nebraska, USA.</title>
        <authorList>
            <person name="Schachtman D."/>
        </authorList>
    </citation>
    <scope>NUCLEOTIDE SEQUENCE</scope>
    <source>
        <strain evidence="9">DS3315</strain>
    </source>
</reference>
<evidence type="ECO:0000313" key="10">
    <source>
        <dbReference type="Proteomes" id="UP001224845"/>
    </source>
</evidence>
<feature type="domain" description="TRAP C4-dicarboxylate transport system permease DctM subunit" evidence="8">
    <location>
        <begin position="7"/>
        <end position="415"/>
    </location>
</feature>
<protein>
    <recommendedName>
        <fullName evidence="7">TRAP transporter large permease protein</fullName>
    </recommendedName>
</protein>
<dbReference type="AlphaFoldDB" id="A0AAW8EAA1"/>
<organism evidence="9 10">
    <name type="scientific">Variovorax paradoxus</name>
    <dbReference type="NCBI Taxonomy" id="34073"/>
    <lineage>
        <taxon>Bacteria</taxon>
        <taxon>Pseudomonadati</taxon>
        <taxon>Pseudomonadota</taxon>
        <taxon>Betaproteobacteria</taxon>
        <taxon>Burkholderiales</taxon>
        <taxon>Comamonadaceae</taxon>
        <taxon>Variovorax</taxon>
    </lineage>
</organism>
<keyword evidence="4 7" id="KW-0812">Transmembrane</keyword>
<feature type="transmembrane region" description="Helical" evidence="7">
    <location>
        <begin position="395"/>
        <end position="419"/>
    </location>
</feature>
<dbReference type="GO" id="GO:0005886">
    <property type="term" value="C:plasma membrane"/>
    <property type="evidence" value="ECO:0007669"/>
    <property type="project" value="UniProtKB-SubCell"/>
</dbReference>
<comment type="subunit">
    <text evidence="7">The complex comprises the extracytoplasmic solute receptor protein and the two transmembrane proteins.</text>
</comment>
<feature type="transmembrane region" description="Helical" evidence="7">
    <location>
        <begin position="240"/>
        <end position="256"/>
    </location>
</feature>
<keyword evidence="6 7" id="KW-0472">Membrane</keyword>
<feature type="transmembrane region" description="Helical" evidence="7">
    <location>
        <begin position="315"/>
        <end position="343"/>
    </location>
</feature>
<dbReference type="Pfam" id="PF06808">
    <property type="entry name" value="DctM"/>
    <property type="match status" value="1"/>
</dbReference>
<dbReference type="NCBIfam" id="TIGR00786">
    <property type="entry name" value="dctM"/>
    <property type="match status" value="1"/>
</dbReference>
<dbReference type="EMBL" id="JAUSRV010000002">
    <property type="protein sequence ID" value="MDP9969414.1"/>
    <property type="molecule type" value="Genomic_DNA"/>
</dbReference>
<dbReference type="RefSeq" id="WP_012748425.1">
    <property type="nucleotide sequence ID" value="NZ_CAIGKF010000002.1"/>
</dbReference>
<name>A0AAW8EAA1_VARPD</name>
<sequence length="426" mass="44761">MTVFIFLGSLLAAMALGIPIAYSLLLSGVALMVHLDLFDAQILAQNVVNGADSFPLLAVPFFMLAGEIMNVGGLSKRIVHLALTLVGHRRGGLGFVAILAACLLAALSGSAVADTAALAALLLPMMVRAGHDKARAGGLIASAGIIAPVIPPSIGFVIFGVAANVSISKLFLAGIVPGIMLGAGIAIAWWWVAKRENVQPAPKATGAERAKAFKESLWALFLPVIVLVGLKMGVFTPTEAAVVAAVYALFVAMVVYREMNFAQLYRVFVSAAKTTAVIMFLVAAAMVSAWLITVADLPSKLISLLEPFMGNQTLLLIAIMVLVMAVGTAMDMTPTILILTPVLMPVVKAAGIDPVYFGVLFIINNAIGLITPPVGTVLNVVAGVGKMKMDEVTRGVLPFMTAQFIVMFLLVFFPSLVMVPMRWFAG</sequence>
<feature type="transmembrane region" description="Helical" evidence="7">
    <location>
        <begin position="56"/>
        <end position="75"/>
    </location>
</feature>
<evidence type="ECO:0000256" key="5">
    <source>
        <dbReference type="ARBA" id="ARBA00022989"/>
    </source>
</evidence>
<feature type="transmembrane region" description="Helical" evidence="7">
    <location>
        <begin position="136"/>
        <end position="159"/>
    </location>
</feature>
<comment type="function">
    <text evidence="7">Part of the tripartite ATP-independent periplasmic (TRAP) transport system.</text>
</comment>
<feature type="transmembrane region" description="Helical" evidence="7">
    <location>
        <begin position="171"/>
        <end position="193"/>
    </location>
</feature>
<evidence type="ECO:0000256" key="6">
    <source>
        <dbReference type="ARBA" id="ARBA00023136"/>
    </source>
</evidence>
<keyword evidence="2" id="KW-1003">Cell membrane</keyword>
<evidence type="ECO:0000256" key="7">
    <source>
        <dbReference type="RuleBase" id="RU369079"/>
    </source>
</evidence>
<gene>
    <name evidence="9" type="ORF">J2W39_000642</name>
</gene>
<evidence type="ECO:0000256" key="1">
    <source>
        <dbReference type="ARBA" id="ARBA00004429"/>
    </source>
</evidence>
<comment type="similarity">
    <text evidence="7">Belongs to the TRAP transporter large permease family.</text>
</comment>
<evidence type="ECO:0000313" key="9">
    <source>
        <dbReference type="EMBL" id="MDP9969414.1"/>
    </source>
</evidence>
<proteinExistence type="inferred from homology"/>
<comment type="caution">
    <text evidence="9">The sequence shown here is derived from an EMBL/GenBank/DDBJ whole genome shotgun (WGS) entry which is preliminary data.</text>
</comment>
<feature type="transmembrane region" description="Helical" evidence="7">
    <location>
        <begin position="95"/>
        <end position="124"/>
    </location>
</feature>
<dbReference type="Proteomes" id="UP001224845">
    <property type="component" value="Unassembled WGS sequence"/>
</dbReference>
<dbReference type="GO" id="GO:0022857">
    <property type="term" value="F:transmembrane transporter activity"/>
    <property type="evidence" value="ECO:0007669"/>
    <property type="project" value="UniProtKB-UniRule"/>
</dbReference>
<evidence type="ECO:0000256" key="4">
    <source>
        <dbReference type="ARBA" id="ARBA00022692"/>
    </source>
</evidence>
<dbReference type="PANTHER" id="PTHR33362:SF4">
    <property type="entry name" value="2,3-DIKETO-L-GULONATE TRAP TRANSPORTER LARGE PERMEASE PROTEIN YIAN"/>
    <property type="match status" value="1"/>
</dbReference>
<evidence type="ECO:0000259" key="8">
    <source>
        <dbReference type="Pfam" id="PF06808"/>
    </source>
</evidence>
<keyword evidence="5 7" id="KW-1133">Transmembrane helix</keyword>
<dbReference type="GeneID" id="99714934"/>
<comment type="caution">
    <text evidence="7">Lacks conserved residue(s) required for the propagation of feature annotation.</text>
</comment>
<dbReference type="InterPro" id="IPR010656">
    <property type="entry name" value="DctM"/>
</dbReference>